<organism evidence="1 2">
    <name type="scientific">Nephila pilipes</name>
    <name type="common">Giant wood spider</name>
    <name type="synonym">Nephila maculata</name>
    <dbReference type="NCBI Taxonomy" id="299642"/>
    <lineage>
        <taxon>Eukaryota</taxon>
        <taxon>Metazoa</taxon>
        <taxon>Ecdysozoa</taxon>
        <taxon>Arthropoda</taxon>
        <taxon>Chelicerata</taxon>
        <taxon>Arachnida</taxon>
        <taxon>Araneae</taxon>
        <taxon>Araneomorphae</taxon>
        <taxon>Entelegynae</taxon>
        <taxon>Araneoidea</taxon>
        <taxon>Nephilidae</taxon>
        <taxon>Nephila</taxon>
    </lineage>
</organism>
<dbReference type="Proteomes" id="UP000887013">
    <property type="component" value="Unassembled WGS sequence"/>
</dbReference>
<comment type="caution">
    <text evidence="1">The sequence shown here is derived from an EMBL/GenBank/DDBJ whole genome shotgun (WGS) entry which is preliminary data.</text>
</comment>
<gene>
    <name evidence="1" type="ORF">NPIL_112481</name>
</gene>
<accession>A0A8X6PDT9</accession>
<sequence length="207" mass="23779">MCSVLSEKNKRSRYIFILFIKFYFHSPPLSTLQLPKNPGHSDLSFRISARNVFLLAKTAERSIYRKRVTPAETAAVAYSLFTQISGNKEVEFPQLSPDIKSRGCPYVVNWTQTSSVWQKSHSVSVAGHLLSYGWGVQFFTQWILVDRIVPEVPTSILHIQNQTELRMSLPIRVRLPFAFQRMMNLVRTDLPSISTITWVVRISLMVC</sequence>
<keyword evidence="2" id="KW-1185">Reference proteome</keyword>
<protein>
    <submittedName>
        <fullName evidence="1">Uncharacterized protein</fullName>
    </submittedName>
</protein>
<proteinExistence type="predicted"/>
<evidence type="ECO:0000313" key="1">
    <source>
        <dbReference type="EMBL" id="GFT62783.1"/>
    </source>
</evidence>
<dbReference type="EMBL" id="BMAW01114671">
    <property type="protein sequence ID" value="GFT62783.1"/>
    <property type="molecule type" value="Genomic_DNA"/>
</dbReference>
<evidence type="ECO:0000313" key="2">
    <source>
        <dbReference type="Proteomes" id="UP000887013"/>
    </source>
</evidence>
<dbReference type="AlphaFoldDB" id="A0A8X6PDT9"/>
<name>A0A8X6PDT9_NEPPI</name>
<reference evidence="1" key="1">
    <citation type="submission" date="2020-08" db="EMBL/GenBank/DDBJ databases">
        <title>Multicomponent nature underlies the extraordinary mechanical properties of spider dragline silk.</title>
        <authorList>
            <person name="Kono N."/>
            <person name="Nakamura H."/>
            <person name="Mori M."/>
            <person name="Yoshida Y."/>
            <person name="Ohtoshi R."/>
            <person name="Malay A.D."/>
            <person name="Moran D.A.P."/>
            <person name="Tomita M."/>
            <person name="Numata K."/>
            <person name="Arakawa K."/>
        </authorList>
    </citation>
    <scope>NUCLEOTIDE SEQUENCE</scope>
</reference>